<name>A0ABS9GX56_9BACL</name>
<gene>
    <name evidence="1" type="ORF">L2716_05975</name>
</gene>
<evidence type="ECO:0000313" key="1">
    <source>
        <dbReference type="EMBL" id="MCF6137274.1"/>
    </source>
</evidence>
<accession>A0ABS9GX56</accession>
<organism evidence="1 2">
    <name type="scientific">Pseudalkalibacillus berkeleyi</name>
    <dbReference type="NCBI Taxonomy" id="1069813"/>
    <lineage>
        <taxon>Bacteria</taxon>
        <taxon>Bacillati</taxon>
        <taxon>Bacillota</taxon>
        <taxon>Bacilli</taxon>
        <taxon>Bacillales</taxon>
        <taxon>Fictibacillaceae</taxon>
        <taxon>Pseudalkalibacillus</taxon>
    </lineage>
</organism>
<keyword evidence="2" id="KW-1185">Reference proteome</keyword>
<evidence type="ECO:0008006" key="3">
    <source>
        <dbReference type="Google" id="ProtNLM"/>
    </source>
</evidence>
<dbReference type="EMBL" id="JAKIJS010000001">
    <property type="protein sequence ID" value="MCF6137274.1"/>
    <property type="molecule type" value="Genomic_DNA"/>
</dbReference>
<comment type="caution">
    <text evidence="1">The sequence shown here is derived from an EMBL/GenBank/DDBJ whole genome shotgun (WGS) entry which is preliminary data.</text>
</comment>
<protein>
    <recommendedName>
        <fullName evidence="3">Regulatory protein YycH domain-containing protein</fullName>
    </recommendedName>
</protein>
<evidence type="ECO:0000313" key="2">
    <source>
        <dbReference type="Proteomes" id="UP001649381"/>
    </source>
</evidence>
<reference evidence="1 2" key="1">
    <citation type="submission" date="2022-01" db="EMBL/GenBank/DDBJ databases">
        <title>Alkalihalobacillus sp. EGI L200015, a novel bacterium isolated from a salt lake sediment.</title>
        <authorList>
            <person name="Gao L."/>
            <person name="Fang B.-Z."/>
            <person name="Li W.-J."/>
        </authorList>
    </citation>
    <scope>NUCLEOTIDE SEQUENCE [LARGE SCALE GENOMIC DNA]</scope>
    <source>
        <strain evidence="1 2">KCTC 12718</strain>
    </source>
</reference>
<sequence>MKGKQTLKKIIPVLLILIAFVFISEKFKEKERTTFAVNREKFVVVDTEKQLKERLANELRYFEPQMFELLEKHDLISKIESVNIPVVEAQREFRIESLYNRGLSLIITYSLDVLPNDEIPDDIPHFEFDRLKVTADGEEPLELSMGSQERYQDYQWKSEGVVYKNRIYRRAVFEHDQNREILKTLSKWVNSKDKENLYHIDQAIMKISNIELQEASLVKQNSSNEKFQLENIAIDYKMKSHDPLLESFSINKSANLGDGKTITYSDIEFRLHQKRLYFELNTPVEFNKVHYKYGKMQGQSSIQQDTDGRRFISVYQNPVFDTDDTTISLLSGSYPTNEEIKFTITKGDFQKFREKIAQDENVYEINRDLGNVNSMDFELVKLERNPHGPNQNNYGFFIKVDPKHEYESHLYFQHYKRYTEIIEEHPEAEIHMRNEPFIDVTDQDGNTIQSDHNYSDDSGQFFGIEQHSFENIEELNIRLFNLPVFVEFSDNHVSLKTE</sequence>
<dbReference type="Proteomes" id="UP001649381">
    <property type="component" value="Unassembled WGS sequence"/>
</dbReference>
<dbReference type="RefSeq" id="WP_236332731.1">
    <property type="nucleotide sequence ID" value="NZ_JAKIJS010000001.1"/>
</dbReference>
<proteinExistence type="predicted"/>